<feature type="chain" id="PRO_5012136168" evidence="1">
    <location>
        <begin position="16"/>
        <end position="116"/>
    </location>
</feature>
<accession>A0A0V0GL19</accession>
<feature type="signal peptide" evidence="1">
    <location>
        <begin position="1"/>
        <end position="15"/>
    </location>
</feature>
<sequence>MNIISILIIFKCSLSSESSLSSVDSSDPFTEYSRSSESDGSVFGAVGFDVKGIFEVVFRDTFTPLKATSPTSLYSMFSLALFSVVPTLLKSCTRFLFRHVDIYFQNNPILQTITHC</sequence>
<evidence type="ECO:0000256" key="1">
    <source>
        <dbReference type="SAM" id="SignalP"/>
    </source>
</evidence>
<reference evidence="2" key="1">
    <citation type="submission" date="2015-12" db="EMBL/GenBank/DDBJ databases">
        <title>Gene expression during late stages of embryo sac development: a critical building block for successful pollen-pistil interactions.</title>
        <authorList>
            <person name="Liu Y."/>
            <person name="Joly V."/>
            <person name="Sabar M."/>
            <person name="Matton D.P."/>
        </authorList>
    </citation>
    <scope>NUCLEOTIDE SEQUENCE</scope>
</reference>
<keyword evidence="1" id="KW-0732">Signal</keyword>
<dbReference type="EMBL" id="GEDG01035978">
    <property type="protein sequence ID" value="JAP08946.1"/>
    <property type="molecule type" value="Transcribed_RNA"/>
</dbReference>
<name>A0A0V0GL19_SOLCH</name>
<protein>
    <submittedName>
        <fullName evidence="2">Putative ovule protein</fullName>
    </submittedName>
</protein>
<dbReference type="AlphaFoldDB" id="A0A0V0GL19"/>
<proteinExistence type="predicted"/>
<evidence type="ECO:0000313" key="2">
    <source>
        <dbReference type="EMBL" id="JAP08946.1"/>
    </source>
</evidence>
<organism evidence="2">
    <name type="scientific">Solanum chacoense</name>
    <name type="common">Chaco potato</name>
    <dbReference type="NCBI Taxonomy" id="4108"/>
    <lineage>
        <taxon>Eukaryota</taxon>
        <taxon>Viridiplantae</taxon>
        <taxon>Streptophyta</taxon>
        <taxon>Embryophyta</taxon>
        <taxon>Tracheophyta</taxon>
        <taxon>Spermatophyta</taxon>
        <taxon>Magnoliopsida</taxon>
        <taxon>eudicotyledons</taxon>
        <taxon>Gunneridae</taxon>
        <taxon>Pentapetalae</taxon>
        <taxon>asterids</taxon>
        <taxon>lamiids</taxon>
        <taxon>Solanales</taxon>
        <taxon>Solanaceae</taxon>
        <taxon>Solanoideae</taxon>
        <taxon>Solaneae</taxon>
        <taxon>Solanum</taxon>
    </lineage>
</organism>